<comment type="caution">
    <text evidence="2">The sequence shown here is derived from an EMBL/GenBank/DDBJ whole genome shotgun (WGS) entry which is preliminary data.</text>
</comment>
<sequence length="125" mass="14013">MESLTPNIFTKDMKASIAFYKLLGFKISMQLPEEGDELVWANLSNGGVNIMLQSFDSLGNDLPEVNRANGASLLLYINVKNIRELFEQVKDKVVVLKNIDVTFYGATEFSVKDSNGYVLTFAEHE</sequence>
<dbReference type="InterPro" id="IPR004360">
    <property type="entry name" value="Glyas_Fos-R_dOase_dom"/>
</dbReference>
<gene>
    <name evidence="2" type="ORF">ACFSYC_14015</name>
</gene>
<dbReference type="Gene3D" id="3.10.180.10">
    <property type="entry name" value="2,3-Dihydroxybiphenyl 1,2-Dioxygenase, domain 1"/>
    <property type="match status" value="1"/>
</dbReference>
<keyword evidence="3" id="KW-1185">Reference proteome</keyword>
<proteinExistence type="predicted"/>
<dbReference type="Proteomes" id="UP001597601">
    <property type="component" value="Unassembled WGS sequence"/>
</dbReference>
<dbReference type="SUPFAM" id="SSF54593">
    <property type="entry name" value="Glyoxalase/Bleomycin resistance protein/Dihydroxybiphenyl dioxygenase"/>
    <property type="match status" value="1"/>
</dbReference>
<accession>A0ABW5XR51</accession>
<protein>
    <submittedName>
        <fullName evidence="2">VOC family protein</fullName>
    </submittedName>
</protein>
<reference evidence="3" key="1">
    <citation type="journal article" date="2019" name="Int. J. Syst. Evol. Microbiol.">
        <title>The Global Catalogue of Microorganisms (GCM) 10K type strain sequencing project: providing services to taxonomists for standard genome sequencing and annotation.</title>
        <authorList>
            <consortium name="The Broad Institute Genomics Platform"/>
            <consortium name="The Broad Institute Genome Sequencing Center for Infectious Disease"/>
            <person name="Wu L."/>
            <person name="Ma J."/>
        </authorList>
    </citation>
    <scope>NUCLEOTIDE SEQUENCE [LARGE SCALE GENOMIC DNA]</scope>
    <source>
        <strain evidence="3">KCTC 52232</strain>
    </source>
</reference>
<dbReference type="EMBL" id="JBHUON010000017">
    <property type="protein sequence ID" value="MFD2865811.1"/>
    <property type="molecule type" value="Genomic_DNA"/>
</dbReference>
<organism evidence="2 3">
    <name type="scientific">Mucilaginibacter antarcticus</name>
    <dbReference type="NCBI Taxonomy" id="1855725"/>
    <lineage>
        <taxon>Bacteria</taxon>
        <taxon>Pseudomonadati</taxon>
        <taxon>Bacteroidota</taxon>
        <taxon>Sphingobacteriia</taxon>
        <taxon>Sphingobacteriales</taxon>
        <taxon>Sphingobacteriaceae</taxon>
        <taxon>Mucilaginibacter</taxon>
    </lineage>
</organism>
<evidence type="ECO:0000259" key="1">
    <source>
        <dbReference type="Pfam" id="PF00903"/>
    </source>
</evidence>
<feature type="domain" description="Glyoxalase/fosfomycin resistance/dioxygenase" evidence="1">
    <location>
        <begin position="7"/>
        <end position="120"/>
    </location>
</feature>
<evidence type="ECO:0000313" key="2">
    <source>
        <dbReference type="EMBL" id="MFD2865811.1"/>
    </source>
</evidence>
<evidence type="ECO:0000313" key="3">
    <source>
        <dbReference type="Proteomes" id="UP001597601"/>
    </source>
</evidence>
<dbReference type="RefSeq" id="WP_377128821.1">
    <property type="nucleotide sequence ID" value="NZ_JBHUHN010000001.1"/>
</dbReference>
<dbReference type="Pfam" id="PF00903">
    <property type="entry name" value="Glyoxalase"/>
    <property type="match status" value="1"/>
</dbReference>
<name>A0ABW5XR51_9SPHI</name>
<dbReference type="InterPro" id="IPR029068">
    <property type="entry name" value="Glyas_Bleomycin-R_OHBP_Dase"/>
</dbReference>